<dbReference type="Pfam" id="PF03706">
    <property type="entry name" value="LPG_synthase_TM"/>
    <property type="match status" value="1"/>
</dbReference>
<reference evidence="9" key="1">
    <citation type="submission" date="2016-10" db="EMBL/GenBank/DDBJ databases">
        <authorList>
            <person name="Varghese N."/>
            <person name="Submissions S."/>
        </authorList>
    </citation>
    <scope>NUCLEOTIDE SEQUENCE [LARGE SCALE GENOMIC DNA]</scope>
    <source>
        <strain evidence="9">DSM 23676</strain>
    </source>
</reference>
<comment type="subcellular location">
    <subcellularLocation>
        <location evidence="1">Cell membrane</location>
        <topology evidence="1">Multi-pass membrane protein</topology>
    </subcellularLocation>
</comment>
<name>A0A1H1W015_9MICO</name>
<evidence type="ECO:0000256" key="4">
    <source>
        <dbReference type="ARBA" id="ARBA00022989"/>
    </source>
</evidence>
<dbReference type="PANTHER" id="PTHR40277:SF1">
    <property type="entry name" value="BLL5419 PROTEIN"/>
    <property type="match status" value="1"/>
</dbReference>
<proteinExistence type="predicted"/>
<evidence type="ECO:0000256" key="7">
    <source>
        <dbReference type="SAM" id="Phobius"/>
    </source>
</evidence>
<keyword evidence="5 7" id="KW-0472">Membrane</keyword>
<protein>
    <submittedName>
        <fullName evidence="8">Uncharacterized membrane protein YbhN, UPF0104 family</fullName>
    </submittedName>
</protein>
<gene>
    <name evidence="8" type="ORF">SAMN04489752_2818</name>
</gene>
<evidence type="ECO:0000256" key="6">
    <source>
        <dbReference type="SAM" id="MobiDB-lite"/>
    </source>
</evidence>
<dbReference type="PANTHER" id="PTHR40277">
    <property type="entry name" value="BLL5419 PROTEIN"/>
    <property type="match status" value="1"/>
</dbReference>
<feature type="compositionally biased region" description="Polar residues" evidence="6">
    <location>
        <begin position="275"/>
        <end position="289"/>
    </location>
</feature>
<keyword evidence="4 7" id="KW-1133">Transmembrane helix</keyword>
<evidence type="ECO:0000313" key="9">
    <source>
        <dbReference type="Proteomes" id="UP000199597"/>
    </source>
</evidence>
<feature type="region of interest" description="Disordered" evidence="6">
    <location>
        <begin position="269"/>
        <end position="289"/>
    </location>
</feature>
<dbReference type="EMBL" id="LT629766">
    <property type="protein sequence ID" value="SDS90598.1"/>
    <property type="molecule type" value="Genomic_DNA"/>
</dbReference>
<evidence type="ECO:0000313" key="8">
    <source>
        <dbReference type="EMBL" id="SDS90598.1"/>
    </source>
</evidence>
<sequence>MTWAKRALMLAITVALLALTVRVVGVQALAEGWQVLNVWTVLAALACGFIMTGAQALRWTMLLEHRGTAITWSRALADCYSSSLLNMVLPGGLGGDAARVAVYRHTGAKKWLSPLAAVGAERLSTTTLLFATATLCLIDVSGRLATTAAAVSVATLVISVWGMRGMDWRQSLTVWASSALGMAALFVLFLIAMAALGGPVVPVLAVVGLAAMSIPIGVGGWGVRELSVSLIAAGISVSMETAVTASTGYGLLATISTLPGTVTVWAAGTRRKQNPARSDSSANEQPQPD</sequence>
<dbReference type="InterPro" id="IPR022791">
    <property type="entry name" value="L-PG_synthase/AglD"/>
</dbReference>
<feature type="transmembrane region" description="Helical" evidence="7">
    <location>
        <begin position="243"/>
        <end position="267"/>
    </location>
</feature>
<feature type="transmembrane region" description="Helical" evidence="7">
    <location>
        <begin position="144"/>
        <end position="163"/>
    </location>
</feature>
<keyword evidence="3 7" id="KW-0812">Transmembrane</keyword>
<dbReference type="STRING" id="1136497.SAMN04489752_2818"/>
<evidence type="ECO:0000256" key="2">
    <source>
        <dbReference type="ARBA" id="ARBA00022475"/>
    </source>
</evidence>
<organism evidence="8 9">
    <name type="scientific">Brevibacterium siliguriense</name>
    <dbReference type="NCBI Taxonomy" id="1136497"/>
    <lineage>
        <taxon>Bacteria</taxon>
        <taxon>Bacillati</taxon>
        <taxon>Actinomycetota</taxon>
        <taxon>Actinomycetes</taxon>
        <taxon>Micrococcales</taxon>
        <taxon>Brevibacteriaceae</taxon>
        <taxon>Brevibacterium</taxon>
    </lineage>
</organism>
<evidence type="ECO:0000256" key="5">
    <source>
        <dbReference type="ARBA" id="ARBA00023136"/>
    </source>
</evidence>
<evidence type="ECO:0000256" key="3">
    <source>
        <dbReference type="ARBA" id="ARBA00022692"/>
    </source>
</evidence>
<feature type="transmembrane region" description="Helical" evidence="7">
    <location>
        <begin position="175"/>
        <end position="196"/>
    </location>
</feature>
<dbReference type="AlphaFoldDB" id="A0A1H1W015"/>
<accession>A0A1H1W015</accession>
<feature type="transmembrane region" description="Helical" evidence="7">
    <location>
        <begin position="203"/>
        <end position="223"/>
    </location>
</feature>
<keyword evidence="9" id="KW-1185">Reference proteome</keyword>
<dbReference type="GO" id="GO:0005886">
    <property type="term" value="C:plasma membrane"/>
    <property type="evidence" value="ECO:0007669"/>
    <property type="project" value="UniProtKB-SubCell"/>
</dbReference>
<feature type="transmembrane region" description="Helical" evidence="7">
    <location>
        <begin position="38"/>
        <end position="57"/>
    </location>
</feature>
<keyword evidence="2" id="KW-1003">Cell membrane</keyword>
<evidence type="ECO:0000256" key="1">
    <source>
        <dbReference type="ARBA" id="ARBA00004651"/>
    </source>
</evidence>
<dbReference type="Proteomes" id="UP000199597">
    <property type="component" value="Chromosome I"/>
</dbReference>